<organism evidence="1 2">
    <name type="scientific">Saprolegnia parasitica (strain CBS 223.65)</name>
    <dbReference type="NCBI Taxonomy" id="695850"/>
    <lineage>
        <taxon>Eukaryota</taxon>
        <taxon>Sar</taxon>
        <taxon>Stramenopiles</taxon>
        <taxon>Oomycota</taxon>
        <taxon>Saprolegniomycetes</taxon>
        <taxon>Saprolegniales</taxon>
        <taxon>Saprolegniaceae</taxon>
        <taxon>Saprolegnia</taxon>
    </lineage>
</organism>
<protein>
    <submittedName>
        <fullName evidence="1">Uncharacterized protein</fullName>
    </submittedName>
</protein>
<dbReference type="Proteomes" id="UP000030745">
    <property type="component" value="Unassembled WGS sequence"/>
</dbReference>
<name>A0A067BFP6_SAPPC</name>
<sequence>MMAQRPRRAPASVLGVTDVLTTIIQCTPKPKDVLSFLQALPPSVRTPAMAALLQLLVPSVEAKNGYSHYWPLAWLGKSNDDDVDLVLMAVPLFNSIVLDGFSTSQRWPASDDPNYSFGFCAFLAKWAKKVVQLNLFKISAKKYRPDFCRLLRQCTNIKCAFMPYEPDLLEALMTPAHNVPDLDFIPPTLKTGQLEAAALIQRWLASGPGRRAKFRMLQADAGLARALASSPHLTSLDLSHSECILSSLILNSARLTHLAELVLACVHGTDAPGRILSLLNPHVLTKLSIEILVRTEVVGLAQALSELVALEQLVLKDIDLCTLPRINAAAVSTMRTLEFWRVQLTPTSVAHVLDWVTRSPRLESVTWMSCAIFGMNIGCAIDVVQRCIRAGAHAVAFEDCGIDTHGATALANGLRNTHARHRTIIDLSRNKVLIAAARAMLSALATCTNVSITLTNSLRTLSVDDQAKQAGVTIEWCQRNVWPSCVLTLHSTGT</sequence>
<proteinExistence type="predicted"/>
<dbReference type="OMA" id="HARHRIM"/>
<accession>A0A067BFP6</accession>
<dbReference type="SUPFAM" id="SSF52047">
    <property type="entry name" value="RNI-like"/>
    <property type="match status" value="1"/>
</dbReference>
<reference evidence="1 2" key="1">
    <citation type="journal article" date="2013" name="PLoS Genet.">
        <title>Distinctive expansion of potential virulence genes in the genome of the oomycete fish pathogen Saprolegnia parasitica.</title>
        <authorList>
            <person name="Jiang R.H."/>
            <person name="de Bruijn I."/>
            <person name="Haas B.J."/>
            <person name="Belmonte R."/>
            <person name="Lobach L."/>
            <person name="Christie J."/>
            <person name="van den Ackerveken G."/>
            <person name="Bottin A."/>
            <person name="Bulone V."/>
            <person name="Diaz-Moreno S.M."/>
            <person name="Dumas B."/>
            <person name="Fan L."/>
            <person name="Gaulin E."/>
            <person name="Govers F."/>
            <person name="Grenville-Briggs L.J."/>
            <person name="Horner N.R."/>
            <person name="Levin J.Z."/>
            <person name="Mammella M."/>
            <person name="Meijer H.J."/>
            <person name="Morris P."/>
            <person name="Nusbaum C."/>
            <person name="Oome S."/>
            <person name="Phillips A.J."/>
            <person name="van Rooyen D."/>
            <person name="Rzeszutek E."/>
            <person name="Saraiva M."/>
            <person name="Secombes C.J."/>
            <person name="Seidl M.F."/>
            <person name="Snel B."/>
            <person name="Stassen J.H."/>
            <person name="Sykes S."/>
            <person name="Tripathy S."/>
            <person name="van den Berg H."/>
            <person name="Vega-Arreguin J.C."/>
            <person name="Wawra S."/>
            <person name="Young S.K."/>
            <person name="Zeng Q."/>
            <person name="Dieguez-Uribeondo J."/>
            <person name="Russ C."/>
            <person name="Tyler B.M."/>
            <person name="van West P."/>
        </authorList>
    </citation>
    <scope>NUCLEOTIDE SEQUENCE [LARGE SCALE GENOMIC DNA]</scope>
    <source>
        <strain evidence="1 2">CBS 223.65</strain>
    </source>
</reference>
<dbReference type="InterPro" id="IPR032675">
    <property type="entry name" value="LRR_dom_sf"/>
</dbReference>
<dbReference type="KEGG" id="spar:SPRG_17184"/>
<dbReference type="GeneID" id="24138741"/>
<keyword evidence="2" id="KW-1185">Reference proteome</keyword>
<evidence type="ECO:0000313" key="2">
    <source>
        <dbReference type="Proteomes" id="UP000030745"/>
    </source>
</evidence>
<dbReference type="VEuPathDB" id="FungiDB:SPRG_17184"/>
<dbReference type="Gene3D" id="3.80.10.10">
    <property type="entry name" value="Ribonuclease Inhibitor"/>
    <property type="match status" value="1"/>
</dbReference>
<evidence type="ECO:0000313" key="1">
    <source>
        <dbReference type="EMBL" id="KDO17174.1"/>
    </source>
</evidence>
<dbReference type="AlphaFoldDB" id="A0A067BFP6"/>
<gene>
    <name evidence="1" type="ORF">SPRG_17184</name>
</gene>
<dbReference type="EMBL" id="KK583752">
    <property type="protein sequence ID" value="KDO17174.1"/>
    <property type="molecule type" value="Genomic_DNA"/>
</dbReference>
<dbReference type="RefSeq" id="XP_012212118.1">
    <property type="nucleotide sequence ID" value="XM_012356728.1"/>
</dbReference>
<dbReference type="OrthoDB" id="10404091at2759"/>